<gene>
    <name evidence="2" type="ordered locus">Fjoh_2637</name>
</gene>
<evidence type="ECO:0000259" key="1">
    <source>
        <dbReference type="PROSITE" id="PS50994"/>
    </source>
</evidence>
<reference evidence="2 3" key="1">
    <citation type="journal article" date="2009" name="Appl. Environ. Microbiol.">
        <title>Novel features of the polysaccharide-digesting gliding bacterium Flavobacterium johnsoniae as revealed by genome sequence analysis.</title>
        <authorList>
            <person name="McBride M.J."/>
            <person name="Xie G."/>
            <person name="Martens E.C."/>
            <person name="Lapidus A."/>
            <person name="Henrissat B."/>
            <person name="Rhodes R.G."/>
            <person name="Goltsman E."/>
            <person name="Wang W."/>
            <person name="Xu J."/>
            <person name="Hunnicutt D.W."/>
            <person name="Staroscik A.M."/>
            <person name="Hoover T.R."/>
            <person name="Cheng Y.Q."/>
            <person name="Stein J.L."/>
        </authorList>
    </citation>
    <scope>NUCLEOTIDE SEQUENCE [LARGE SCALE GENOMIC DNA]</scope>
    <source>
        <strain evidence="3">ATCC 17061 / DSM 2064 / JCM 8514 / BCRC 14874 / CCUG 350202 / NBRC 14942 / NCIMB 11054 / UW101</strain>
    </source>
</reference>
<dbReference type="InterPro" id="IPR050900">
    <property type="entry name" value="Transposase_IS3/IS150/IS904"/>
</dbReference>
<dbReference type="GeneID" id="31765546"/>
<dbReference type="InterPro" id="IPR001584">
    <property type="entry name" value="Integrase_cat-core"/>
</dbReference>
<dbReference type="Proteomes" id="UP000006694">
    <property type="component" value="Chromosome"/>
</dbReference>
<name>A5FGK3_FLAJ1</name>
<dbReference type="SUPFAM" id="SSF46689">
    <property type="entry name" value="Homeodomain-like"/>
    <property type="match status" value="1"/>
</dbReference>
<dbReference type="Pfam" id="PF00665">
    <property type="entry name" value="rve"/>
    <property type="match status" value="1"/>
</dbReference>
<dbReference type="KEGG" id="fjo:Fjoh_2637"/>
<dbReference type="PANTHER" id="PTHR46889:SF7">
    <property type="entry name" value="TRANSPOSASE FOR INSERTION SEQUENCE ELEMENT IS904"/>
    <property type="match status" value="1"/>
</dbReference>
<dbReference type="InterPro" id="IPR009057">
    <property type="entry name" value="Homeodomain-like_sf"/>
</dbReference>
<sequence>MEKYKIYDRDFRVNAVKLGLETNFFKAAKQLGVPTTNIYRWRNELSKDGSKSFCGRTPEQKRIAELKLALRRKLKKVEIQIEILQSAGRYIHQGKPHIFHFIENNLDKYSLWRMCQVLGIMPATYINWKNKILSPRKRKTILLEKEITSIFYEYKEMYGNAKIAAELQSRGIQLKLCAVSWYMKRLGLVSKHSTKNKVKSGIRFNAHNPCIFPNVLNRQFKADKPSLIWVTGIASLETAQGLLYLTIIIDLFDRKIIGWNLSEHLTIRETSMPAWEMAVQNRGTKKGLIFHSDRSSQYANKIFTRKLNSYEHIIRSMARAGNHLDNAVPRSFFISIKSELVNLNSLPTKKDMEDKVAHYIENLNSKVVTL</sequence>
<dbReference type="InterPro" id="IPR036397">
    <property type="entry name" value="RNaseH_sf"/>
</dbReference>
<proteinExistence type="predicted"/>
<dbReference type="InterPro" id="IPR012337">
    <property type="entry name" value="RNaseH-like_sf"/>
</dbReference>
<dbReference type="PANTHER" id="PTHR46889">
    <property type="entry name" value="TRANSPOSASE INSF FOR INSERTION SEQUENCE IS3B-RELATED"/>
    <property type="match status" value="1"/>
</dbReference>
<dbReference type="NCBIfam" id="NF033516">
    <property type="entry name" value="transpos_IS3"/>
    <property type="match status" value="1"/>
</dbReference>
<dbReference type="eggNOG" id="COG2801">
    <property type="taxonomic scope" value="Bacteria"/>
</dbReference>
<dbReference type="InterPro" id="IPR048020">
    <property type="entry name" value="Transpos_IS3"/>
</dbReference>
<dbReference type="AlphaFoldDB" id="A5FGK3"/>
<feature type="domain" description="Integrase catalytic" evidence="1">
    <location>
        <begin position="221"/>
        <end position="370"/>
    </location>
</feature>
<protein>
    <submittedName>
        <fullName evidence="2">Integrase, catalytic region</fullName>
    </submittedName>
</protein>
<evidence type="ECO:0000313" key="2">
    <source>
        <dbReference type="EMBL" id="ABQ05664.1"/>
    </source>
</evidence>
<organism evidence="2 3">
    <name type="scientific">Flavobacterium johnsoniae (strain ATCC 17061 / DSM 2064 / JCM 8514 / BCRC 14874 / CCUG 350202 / NBRC 14942 / NCIMB 11054 / UW101)</name>
    <name type="common">Cytophaga johnsonae</name>
    <dbReference type="NCBI Taxonomy" id="376686"/>
    <lineage>
        <taxon>Bacteria</taxon>
        <taxon>Pseudomonadati</taxon>
        <taxon>Bacteroidota</taxon>
        <taxon>Flavobacteriia</taxon>
        <taxon>Flavobacteriales</taxon>
        <taxon>Flavobacteriaceae</taxon>
        <taxon>Flavobacterium</taxon>
    </lineage>
</organism>
<dbReference type="OrthoDB" id="9815231at2"/>
<dbReference type="RefSeq" id="WP_012024703.1">
    <property type="nucleotide sequence ID" value="NC_009441.1"/>
</dbReference>
<accession>A5FGK3</accession>
<dbReference type="HOGENOM" id="CLU_027402_4_2_10"/>
<dbReference type="PROSITE" id="PS50994">
    <property type="entry name" value="INTEGRASE"/>
    <property type="match status" value="1"/>
</dbReference>
<dbReference type="Gene3D" id="3.30.420.10">
    <property type="entry name" value="Ribonuclease H-like superfamily/Ribonuclease H"/>
    <property type="match status" value="1"/>
</dbReference>
<evidence type="ECO:0000313" key="3">
    <source>
        <dbReference type="Proteomes" id="UP000006694"/>
    </source>
</evidence>
<dbReference type="GO" id="GO:0003676">
    <property type="term" value="F:nucleic acid binding"/>
    <property type="evidence" value="ECO:0007669"/>
    <property type="project" value="InterPro"/>
</dbReference>
<keyword evidence="3" id="KW-1185">Reference proteome</keyword>
<dbReference type="SUPFAM" id="SSF53098">
    <property type="entry name" value="Ribonuclease H-like"/>
    <property type="match status" value="1"/>
</dbReference>
<dbReference type="EMBL" id="CP000685">
    <property type="protein sequence ID" value="ABQ05664.1"/>
    <property type="molecule type" value="Genomic_DNA"/>
</dbReference>
<dbReference type="STRING" id="376686.Fjoh_2637"/>
<dbReference type="eggNOG" id="COG2963">
    <property type="taxonomic scope" value="Bacteria"/>
</dbReference>
<dbReference type="GO" id="GO:0015074">
    <property type="term" value="P:DNA integration"/>
    <property type="evidence" value="ECO:0007669"/>
    <property type="project" value="InterPro"/>
</dbReference>